<keyword evidence="9" id="KW-1185">Reference proteome</keyword>
<dbReference type="Proteomes" id="UP001328107">
    <property type="component" value="Unassembled WGS sequence"/>
</dbReference>
<feature type="non-terminal residue" evidence="8">
    <location>
        <position position="391"/>
    </location>
</feature>
<dbReference type="SUPFAM" id="SSF52540">
    <property type="entry name" value="P-loop containing nucleoside triphosphate hydrolases"/>
    <property type="match status" value="1"/>
</dbReference>
<comment type="similarity">
    <text evidence="1">Belongs to the DNA2/NAM7 helicase family.</text>
</comment>
<dbReference type="AlphaFoldDB" id="A0AAN5CRU8"/>
<organism evidence="8 9">
    <name type="scientific">Pristionchus mayeri</name>
    <dbReference type="NCBI Taxonomy" id="1317129"/>
    <lineage>
        <taxon>Eukaryota</taxon>
        <taxon>Metazoa</taxon>
        <taxon>Ecdysozoa</taxon>
        <taxon>Nematoda</taxon>
        <taxon>Chromadorea</taxon>
        <taxon>Rhabditida</taxon>
        <taxon>Rhabditina</taxon>
        <taxon>Diplogasteromorpha</taxon>
        <taxon>Diplogasteroidea</taxon>
        <taxon>Neodiplogasteridae</taxon>
        <taxon>Pristionchus</taxon>
    </lineage>
</organism>
<gene>
    <name evidence="8" type="ORF">PMAYCL1PPCAC_19622</name>
</gene>
<protein>
    <recommendedName>
        <fullName evidence="10">DNA2/NAM7 helicase-like C-terminal domain-containing protein</fullName>
    </recommendedName>
</protein>
<dbReference type="GO" id="GO:0043139">
    <property type="term" value="F:5'-3' DNA helicase activity"/>
    <property type="evidence" value="ECO:0007669"/>
    <property type="project" value="TreeGrafter"/>
</dbReference>
<evidence type="ECO:0000256" key="1">
    <source>
        <dbReference type="ARBA" id="ARBA00007913"/>
    </source>
</evidence>
<evidence type="ECO:0008006" key="10">
    <source>
        <dbReference type="Google" id="ProtNLM"/>
    </source>
</evidence>
<evidence type="ECO:0000256" key="4">
    <source>
        <dbReference type="ARBA" id="ARBA00022806"/>
    </source>
</evidence>
<accession>A0AAN5CRU8</accession>
<feature type="domain" description="DNA2/NAM7 helicase helicase" evidence="6">
    <location>
        <begin position="123"/>
        <end position="172"/>
    </location>
</feature>
<dbReference type="PANTHER" id="PTHR43788">
    <property type="entry name" value="DNA2/NAM7 HELICASE FAMILY MEMBER"/>
    <property type="match status" value="1"/>
</dbReference>
<sequence length="391" mass="44199">VAVDNIGSALKEILPDEVSVYNMKSSMKLDPWNPAPYDFFDLMDVRDLEKWKWGQQPMESTVTRYYPIFAEHFYVDRRSESVRFNNYDECLSFNRGEFERSVDPQIVLSTVEMVLMKMSRPGKMCRNLEGVTRIIIDEASLLTEAALFCIIRRFPMARIVLIGDDNQLPPFMYDSKILGHELAGRPALSVAMKTGKVPVVELNEVYRAPPSLVAPYNRLAYGGRLVSKKAEGQGPLSLIGLVPFGSPQLLLIDVDGREKTNGKNKSLYNEKEIDVLLRLLKKFPQGRSQDIMIICLYKEQTIRYFNVQSESDADGQYTVLTVDSAQGKESPIVILMTTRTNKATDFFCSTERCNVSISRQQKALVILGKSSLLTTNEPWSTVVNGDDFTSI</sequence>
<evidence type="ECO:0000313" key="8">
    <source>
        <dbReference type="EMBL" id="GMR49427.1"/>
    </source>
</evidence>
<dbReference type="CDD" id="cd18808">
    <property type="entry name" value="SF1_C_Upf1"/>
    <property type="match status" value="1"/>
</dbReference>
<dbReference type="InterPro" id="IPR027417">
    <property type="entry name" value="P-loop_NTPase"/>
</dbReference>
<name>A0AAN5CRU8_9BILA</name>
<feature type="non-terminal residue" evidence="8">
    <location>
        <position position="1"/>
    </location>
</feature>
<keyword evidence="4" id="KW-0347">Helicase</keyword>
<dbReference type="InterPro" id="IPR041677">
    <property type="entry name" value="DNA2/NAM7_AAA_11"/>
</dbReference>
<dbReference type="GO" id="GO:0016787">
    <property type="term" value="F:hydrolase activity"/>
    <property type="evidence" value="ECO:0007669"/>
    <property type="project" value="UniProtKB-KW"/>
</dbReference>
<dbReference type="GO" id="GO:0005524">
    <property type="term" value="F:ATP binding"/>
    <property type="evidence" value="ECO:0007669"/>
    <property type="project" value="UniProtKB-KW"/>
</dbReference>
<evidence type="ECO:0000259" key="7">
    <source>
        <dbReference type="Pfam" id="PF13087"/>
    </source>
</evidence>
<dbReference type="InterPro" id="IPR041679">
    <property type="entry name" value="DNA2/NAM7-like_C"/>
</dbReference>
<evidence type="ECO:0000256" key="3">
    <source>
        <dbReference type="ARBA" id="ARBA00022801"/>
    </source>
</evidence>
<keyword evidence="3" id="KW-0378">Hydrolase</keyword>
<dbReference type="InterPro" id="IPR050534">
    <property type="entry name" value="Coronavir_polyprotein_1ab"/>
</dbReference>
<evidence type="ECO:0000256" key="2">
    <source>
        <dbReference type="ARBA" id="ARBA00022741"/>
    </source>
</evidence>
<dbReference type="EMBL" id="BTRK01000004">
    <property type="protein sequence ID" value="GMR49427.1"/>
    <property type="molecule type" value="Genomic_DNA"/>
</dbReference>
<evidence type="ECO:0000259" key="6">
    <source>
        <dbReference type="Pfam" id="PF13086"/>
    </source>
</evidence>
<evidence type="ECO:0000313" key="9">
    <source>
        <dbReference type="Proteomes" id="UP001328107"/>
    </source>
</evidence>
<reference evidence="9" key="1">
    <citation type="submission" date="2022-10" db="EMBL/GenBank/DDBJ databases">
        <title>Genome assembly of Pristionchus species.</title>
        <authorList>
            <person name="Yoshida K."/>
            <person name="Sommer R.J."/>
        </authorList>
    </citation>
    <scope>NUCLEOTIDE SEQUENCE [LARGE SCALE GENOMIC DNA]</scope>
    <source>
        <strain evidence="9">RS5460</strain>
    </source>
</reference>
<dbReference type="Gene3D" id="3.40.50.300">
    <property type="entry name" value="P-loop containing nucleotide triphosphate hydrolases"/>
    <property type="match status" value="2"/>
</dbReference>
<evidence type="ECO:0000256" key="5">
    <source>
        <dbReference type="ARBA" id="ARBA00022840"/>
    </source>
</evidence>
<dbReference type="PANTHER" id="PTHR43788:SF16">
    <property type="entry name" value="HELICASE WITH ZINC FINGER 2"/>
    <property type="match status" value="1"/>
</dbReference>
<comment type="caution">
    <text evidence="8">The sequence shown here is derived from an EMBL/GenBank/DDBJ whole genome shotgun (WGS) entry which is preliminary data.</text>
</comment>
<dbReference type="Pfam" id="PF13087">
    <property type="entry name" value="AAA_12"/>
    <property type="match status" value="1"/>
</dbReference>
<keyword evidence="2" id="KW-0547">Nucleotide-binding</keyword>
<dbReference type="InterPro" id="IPR047187">
    <property type="entry name" value="SF1_C_Upf1"/>
</dbReference>
<feature type="domain" description="DNA2/NAM7 helicase-like C-terminal" evidence="7">
    <location>
        <begin position="191"/>
        <end position="370"/>
    </location>
</feature>
<keyword evidence="5" id="KW-0067">ATP-binding</keyword>
<proteinExistence type="inferred from homology"/>
<dbReference type="Pfam" id="PF13086">
    <property type="entry name" value="AAA_11"/>
    <property type="match status" value="1"/>
</dbReference>